<dbReference type="Gene3D" id="3.40.50.2000">
    <property type="entry name" value="Glycogen Phosphorylase B"/>
    <property type="match status" value="2"/>
</dbReference>
<dbReference type="PANTHER" id="PTHR12526">
    <property type="entry name" value="GLYCOSYLTRANSFERASE"/>
    <property type="match status" value="1"/>
</dbReference>
<protein>
    <recommendedName>
        <fullName evidence="5">Glycosyltransferase</fullName>
    </recommendedName>
</protein>
<dbReference type="Pfam" id="PF13439">
    <property type="entry name" value="Glyco_transf_4"/>
    <property type="match status" value="1"/>
</dbReference>
<evidence type="ECO:0008006" key="5">
    <source>
        <dbReference type="Google" id="ProtNLM"/>
    </source>
</evidence>
<organism evidence="3 4">
    <name type="scientific">Pseudoalteromonas ruthenica</name>
    <dbReference type="NCBI Taxonomy" id="151081"/>
    <lineage>
        <taxon>Bacteria</taxon>
        <taxon>Pseudomonadati</taxon>
        <taxon>Pseudomonadota</taxon>
        <taxon>Gammaproteobacteria</taxon>
        <taxon>Alteromonadales</taxon>
        <taxon>Pseudoalteromonadaceae</taxon>
        <taxon>Pseudoalteromonas</taxon>
    </lineage>
</organism>
<dbReference type="InterPro" id="IPR001296">
    <property type="entry name" value="Glyco_trans_1"/>
</dbReference>
<dbReference type="SUPFAM" id="SSF53756">
    <property type="entry name" value="UDP-Glycosyltransferase/glycogen phosphorylase"/>
    <property type="match status" value="1"/>
</dbReference>
<dbReference type="AlphaFoldDB" id="A0A5S3Z366"/>
<evidence type="ECO:0000313" key="3">
    <source>
        <dbReference type="EMBL" id="TMP86461.1"/>
    </source>
</evidence>
<dbReference type="GO" id="GO:0016757">
    <property type="term" value="F:glycosyltransferase activity"/>
    <property type="evidence" value="ECO:0007669"/>
    <property type="project" value="UniProtKB-ARBA"/>
</dbReference>
<dbReference type="EMBL" id="PNCG01000014">
    <property type="protein sequence ID" value="TMP86461.1"/>
    <property type="molecule type" value="Genomic_DNA"/>
</dbReference>
<dbReference type="CDD" id="cd03811">
    <property type="entry name" value="GT4_GT28_WabH-like"/>
    <property type="match status" value="1"/>
</dbReference>
<reference evidence="3 4" key="1">
    <citation type="submission" date="2017-12" db="EMBL/GenBank/DDBJ databases">
        <authorList>
            <person name="Paulsen S."/>
            <person name="Gram L.K."/>
        </authorList>
    </citation>
    <scope>NUCLEOTIDE SEQUENCE [LARGE SCALE GENOMIC DNA]</scope>
    <source>
        <strain evidence="3 4">S2897</strain>
    </source>
</reference>
<evidence type="ECO:0000259" key="2">
    <source>
        <dbReference type="Pfam" id="PF13439"/>
    </source>
</evidence>
<dbReference type="Proteomes" id="UP000305874">
    <property type="component" value="Unassembled WGS sequence"/>
</dbReference>
<dbReference type="Pfam" id="PF00534">
    <property type="entry name" value="Glycos_transf_1"/>
    <property type="match status" value="1"/>
</dbReference>
<evidence type="ECO:0000259" key="1">
    <source>
        <dbReference type="Pfam" id="PF00534"/>
    </source>
</evidence>
<feature type="domain" description="Glycosyltransferase subfamily 4-like N-terminal" evidence="2">
    <location>
        <begin position="33"/>
        <end position="193"/>
    </location>
</feature>
<feature type="domain" description="Glycosyl transferase family 1" evidence="1">
    <location>
        <begin position="211"/>
        <end position="363"/>
    </location>
</feature>
<gene>
    <name evidence="3" type="ORF">CWC05_13725</name>
</gene>
<accession>A0A5S3Z366</accession>
<evidence type="ECO:0000313" key="4">
    <source>
        <dbReference type="Proteomes" id="UP000305874"/>
    </source>
</evidence>
<comment type="caution">
    <text evidence="3">The sequence shown here is derived from an EMBL/GenBank/DDBJ whole genome shotgun (WGS) entry which is preliminary data.</text>
</comment>
<name>A0A5S3Z366_9GAMM</name>
<dbReference type="InterPro" id="IPR028098">
    <property type="entry name" value="Glyco_trans_4-like_N"/>
</dbReference>
<proteinExistence type="predicted"/>
<sequence>MLQLQCNSSSIARYDFRNEIMNVVFYLDDLFGGGVQRRTMRLLQGIKDNDHNDELNVHLIVNQPGGENKAMVPTQVSYHTLNGVTGSQHTKALGEMLTALRPDIVVCCMGQQFIQALKHKASLPKACRWYVIQAVPVKLIAYSWLRNKIREIGIRKFYPKADKVLCVSDDVRATVAQLSSSLDELAHTIYNPVVSENLLTLSQEPVEHPFFDSGNIVLVAAGRLNVQKDYGTMLDAFALLTAKHPERSFKLLILGDGELREQVSSQIQRLGIDDNVDLVGFTDNPYKYISRADLFVMSSLWEGLPNAMIESLAIGKPVVSTECVAGPREILLDGSLGTLVPMQDPQAFADGIISELQQSRDKQALQARGWEFSVNNAANKYIKLFKDAKL</sequence>
<reference evidence="4" key="2">
    <citation type="submission" date="2019-06" db="EMBL/GenBank/DDBJ databases">
        <title>Co-occurence of chitin degradation, pigmentation and bioactivity in marine Pseudoalteromonas.</title>
        <authorList>
            <person name="Sonnenschein E.C."/>
            <person name="Bech P.K."/>
        </authorList>
    </citation>
    <scope>NUCLEOTIDE SEQUENCE [LARGE SCALE GENOMIC DNA]</scope>
    <source>
        <strain evidence="4">S2897</strain>
    </source>
</reference>